<dbReference type="Gene3D" id="3.40.50.1460">
    <property type="match status" value="1"/>
</dbReference>
<sequence>MTRPTSKFIANLFLCLILSGCVNQALLDAQPALVTAQSTNLTPQSPEKVEMYFVGFAADSSQNVFMKEVSYVQQLFDQRFETEGRSLLLINNRQTQNDYPMATSDNLSATLTAIGQQMDVDNDILFLYLSGHGEFRFGLNVSFGPNHNETISPKELKTMLDNSGIKWRVVVVSACFSGNFVSQLADLNTLVISASDPNHPSFGCTNTAEFTFFGEAFFKNNLTRTHSFFQAFLAAKEEVTLRETKLGFDNSNPMYQSAKPIDDQLSLMDL</sequence>
<name>A0A0A5JRY4_PHOS4</name>
<dbReference type="SUPFAM" id="SSF52129">
    <property type="entry name" value="Caspase-like"/>
    <property type="match status" value="1"/>
</dbReference>
<proteinExistence type="predicted"/>
<dbReference type="InterPro" id="IPR029030">
    <property type="entry name" value="Caspase-like_dom_sf"/>
</dbReference>
<dbReference type="AlphaFoldDB" id="A0A0A5JRY4"/>
<evidence type="ECO:0000313" key="2">
    <source>
        <dbReference type="EMBL" id="KGY10728.1"/>
    </source>
</evidence>
<comment type="caution">
    <text evidence="2">The sequence shown here is derived from an EMBL/GenBank/DDBJ whole genome shotgun (WGS) entry which is preliminary data.</text>
</comment>
<dbReference type="Pfam" id="PF01650">
    <property type="entry name" value="Peptidase_C13"/>
    <property type="match status" value="1"/>
</dbReference>
<evidence type="ECO:0008006" key="4">
    <source>
        <dbReference type="Google" id="ProtNLM"/>
    </source>
</evidence>
<dbReference type="OrthoDB" id="345222at2"/>
<dbReference type="InterPro" id="IPR001096">
    <property type="entry name" value="Peptidase_C13"/>
</dbReference>
<dbReference type="EMBL" id="JRWP01000001">
    <property type="protein sequence ID" value="KGY10728.1"/>
    <property type="molecule type" value="Genomic_DNA"/>
</dbReference>
<keyword evidence="1" id="KW-0732">Signal</keyword>
<protein>
    <recommendedName>
        <fullName evidence="4">Peptidase C13</fullName>
    </recommendedName>
</protein>
<dbReference type="STRING" id="379097.SE23_16355"/>
<dbReference type="RefSeq" id="WP_038186707.1">
    <property type="nucleotide sequence ID" value="NZ_JRWP01000001.1"/>
</dbReference>
<dbReference type="Proteomes" id="UP000030451">
    <property type="component" value="Unassembled WGS sequence"/>
</dbReference>
<organism evidence="2 3">
    <name type="scientific">Photobacterium sp. (strain ATCC 43367)</name>
    <dbReference type="NCBI Taxonomy" id="379097"/>
    <lineage>
        <taxon>Bacteria</taxon>
        <taxon>Pseudomonadati</taxon>
        <taxon>Pseudomonadota</taxon>
        <taxon>Gammaproteobacteria</taxon>
        <taxon>Vibrionales</taxon>
        <taxon>Vibrionaceae</taxon>
        <taxon>Vibrio</taxon>
        <taxon>Vibrio oreintalis group</taxon>
    </lineage>
</organism>
<dbReference type="PROSITE" id="PS51257">
    <property type="entry name" value="PROKAR_LIPOPROTEIN"/>
    <property type="match status" value="1"/>
</dbReference>
<dbReference type="GO" id="GO:0008233">
    <property type="term" value="F:peptidase activity"/>
    <property type="evidence" value="ECO:0007669"/>
    <property type="project" value="InterPro"/>
</dbReference>
<evidence type="ECO:0000313" key="3">
    <source>
        <dbReference type="Proteomes" id="UP000030451"/>
    </source>
</evidence>
<gene>
    <name evidence="2" type="ORF">NM06_00125</name>
</gene>
<accession>A0A0A5JRY4</accession>
<evidence type="ECO:0000256" key="1">
    <source>
        <dbReference type="SAM" id="SignalP"/>
    </source>
</evidence>
<dbReference type="GO" id="GO:0006508">
    <property type="term" value="P:proteolysis"/>
    <property type="evidence" value="ECO:0007669"/>
    <property type="project" value="InterPro"/>
</dbReference>
<feature type="signal peptide" evidence="1">
    <location>
        <begin position="1"/>
        <end position="24"/>
    </location>
</feature>
<feature type="chain" id="PRO_5002024678" description="Peptidase C13" evidence="1">
    <location>
        <begin position="25"/>
        <end position="270"/>
    </location>
</feature>
<reference evidence="2 3" key="1">
    <citation type="submission" date="2014-10" db="EMBL/GenBank/DDBJ databases">
        <title>Genome sequencing of Vibrio sinaloensis T08.</title>
        <authorList>
            <person name="Chan K.-G."/>
            <person name="Mohamad N.I."/>
        </authorList>
    </citation>
    <scope>NUCLEOTIDE SEQUENCE [LARGE SCALE GENOMIC DNA]</scope>
    <source>
        <strain evidence="2 3">T08</strain>
    </source>
</reference>